<dbReference type="EMBL" id="JARAOO010000003">
    <property type="protein sequence ID" value="KAJ7976402.1"/>
    <property type="molecule type" value="Genomic_DNA"/>
</dbReference>
<organism evidence="1 2">
    <name type="scientific">Quillaja saponaria</name>
    <name type="common">Soap bark tree</name>
    <dbReference type="NCBI Taxonomy" id="32244"/>
    <lineage>
        <taxon>Eukaryota</taxon>
        <taxon>Viridiplantae</taxon>
        <taxon>Streptophyta</taxon>
        <taxon>Embryophyta</taxon>
        <taxon>Tracheophyta</taxon>
        <taxon>Spermatophyta</taxon>
        <taxon>Magnoliopsida</taxon>
        <taxon>eudicotyledons</taxon>
        <taxon>Gunneridae</taxon>
        <taxon>Pentapetalae</taxon>
        <taxon>rosids</taxon>
        <taxon>fabids</taxon>
        <taxon>Fabales</taxon>
        <taxon>Quillajaceae</taxon>
        <taxon>Quillaja</taxon>
    </lineage>
</organism>
<comment type="caution">
    <text evidence="1">The sequence shown here is derived from an EMBL/GenBank/DDBJ whole genome shotgun (WGS) entry which is preliminary data.</text>
</comment>
<accession>A0AAD7VHW7</accession>
<dbReference type="Proteomes" id="UP001163823">
    <property type="component" value="Chromosome 3"/>
</dbReference>
<keyword evidence="2" id="KW-1185">Reference proteome</keyword>
<name>A0AAD7VHW7_QUISA</name>
<reference evidence="1" key="1">
    <citation type="journal article" date="2023" name="Science">
        <title>Elucidation of the pathway for biosynthesis of saponin adjuvants from the soapbark tree.</title>
        <authorList>
            <person name="Reed J."/>
            <person name="Orme A."/>
            <person name="El-Demerdash A."/>
            <person name="Owen C."/>
            <person name="Martin L.B.B."/>
            <person name="Misra R.C."/>
            <person name="Kikuchi S."/>
            <person name="Rejzek M."/>
            <person name="Martin A.C."/>
            <person name="Harkess A."/>
            <person name="Leebens-Mack J."/>
            <person name="Louveau T."/>
            <person name="Stephenson M.J."/>
            <person name="Osbourn A."/>
        </authorList>
    </citation>
    <scope>NUCLEOTIDE SEQUENCE</scope>
    <source>
        <strain evidence="1">S10</strain>
    </source>
</reference>
<protein>
    <submittedName>
        <fullName evidence="1">Uncharacterized protein</fullName>
    </submittedName>
</protein>
<proteinExistence type="predicted"/>
<evidence type="ECO:0000313" key="1">
    <source>
        <dbReference type="EMBL" id="KAJ7976402.1"/>
    </source>
</evidence>
<gene>
    <name evidence="1" type="ORF">O6P43_006187</name>
</gene>
<dbReference type="AlphaFoldDB" id="A0AAD7VHW7"/>
<feature type="non-terminal residue" evidence="1">
    <location>
        <position position="1"/>
    </location>
</feature>
<dbReference type="KEGG" id="qsa:O6P43_006187"/>
<evidence type="ECO:0000313" key="2">
    <source>
        <dbReference type="Proteomes" id="UP001163823"/>
    </source>
</evidence>
<sequence>TCHDYEADLEPHVKDDVLHEANDVVECVAGTKRGKRGKNKIVPPHEIEEDRPLIHRVGDKDNPKNTKVGTTITSIFMKHLPSLFF</sequence>